<organism evidence="1 2">
    <name type="scientific">Tunturiibacter lichenicola</name>
    <dbReference type="NCBI Taxonomy" id="2051959"/>
    <lineage>
        <taxon>Bacteria</taxon>
        <taxon>Pseudomonadati</taxon>
        <taxon>Acidobacteriota</taxon>
        <taxon>Terriglobia</taxon>
        <taxon>Terriglobales</taxon>
        <taxon>Acidobacteriaceae</taxon>
        <taxon>Tunturiibacter</taxon>
    </lineage>
</organism>
<sequence>MRLREGEFIIEKLTPSADANFSGALLHHWRGTAFAPGAKAADFERLVRDFNSYPQHFSPQVIQAKVLTEGTDRMQAWMRVRQKHVITVVMDTTYDITFGQLDVQHGYSISESTRIAEIEAAGTGAERTLSANEDHGFLWRLNTYWSYAERDGGLYLQIEAISLTRSIPRGVGWAVQPYVESIPRESLEFTLRSACNALRK</sequence>
<accession>A0A7Y9NRD5</accession>
<proteinExistence type="predicted"/>
<name>A0A7Y9NRD5_9BACT</name>
<evidence type="ECO:0008006" key="3">
    <source>
        <dbReference type="Google" id="ProtNLM"/>
    </source>
</evidence>
<comment type="caution">
    <text evidence="1">The sequence shown here is derived from an EMBL/GenBank/DDBJ whole genome shotgun (WGS) entry which is preliminary data.</text>
</comment>
<protein>
    <recommendedName>
        <fullName evidence="3">DUF1990 domain-containing protein</fullName>
    </recommendedName>
</protein>
<dbReference type="EMBL" id="JACCCV010000002">
    <property type="protein sequence ID" value="NYF53927.1"/>
    <property type="molecule type" value="Genomic_DNA"/>
</dbReference>
<dbReference type="AlphaFoldDB" id="A0A7Y9NRD5"/>
<dbReference type="Proteomes" id="UP000534186">
    <property type="component" value="Unassembled WGS sequence"/>
</dbReference>
<gene>
    <name evidence="1" type="ORF">HDF12_004326</name>
</gene>
<evidence type="ECO:0000313" key="2">
    <source>
        <dbReference type="Proteomes" id="UP000534186"/>
    </source>
</evidence>
<reference evidence="1 2" key="1">
    <citation type="submission" date="2020-07" db="EMBL/GenBank/DDBJ databases">
        <title>Genomic Encyclopedia of Type Strains, Phase IV (KMG-V): Genome sequencing to study the core and pangenomes of soil and plant-associated prokaryotes.</title>
        <authorList>
            <person name="Whitman W."/>
        </authorList>
    </citation>
    <scope>NUCLEOTIDE SEQUENCE [LARGE SCALE GENOMIC DNA]</scope>
    <source>
        <strain evidence="1 2">M8UP30</strain>
    </source>
</reference>
<evidence type="ECO:0000313" key="1">
    <source>
        <dbReference type="EMBL" id="NYF53927.1"/>
    </source>
</evidence>